<accession>A0A517MGS6</accession>
<dbReference type="EMBL" id="CP036262">
    <property type="protein sequence ID" value="QDS94090.1"/>
    <property type="molecule type" value="Genomic_DNA"/>
</dbReference>
<protein>
    <submittedName>
        <fullName evidence="7">Ribulose-1,5-biphosphate synthetase</fullName>
    </submittedName>
</protein>
<dbReference type="InterPro" id="IPR039650">
    <property type="entry name" value="HdrA-like"/>
</dbReference>
<keyword evidence="3" id="KW-0560">Oxidoreductase</keyword>
<dbReference type="Gene3D" id="3.50.50.60">
    <property type="entry name" value="FAD/NAD(P)-binding domain"/>
    <property type="match status" value="1"/>
</dbReference>
<evidence type="ECO:0000313" key="8">
    <source>
        <dbReference type="Proteomes" id="UP000320672"/>
    </source>
</evidence>
<feature type="chain" id="PRO_5021718951" evidence="6">
    <location>
        <begin position="31"/>
        <end position="482"/>
    </location>
</feature>
<dbReference type="OrthoDB" id="9777740at2"/>
<gene>
    <name evidence="7" type="ORF">FF011L_28680</name>
</gene>
<dbReference type="PROSITE" id="PS51318">
    <property type="entry name" value="TAT"/>
    <property type="match status" value="1"/>
</dbReference>
<dbReference type="GO" id="GO:0051539">
    <property type="term" value="F:4 iron, 4 sulfur cluster binding"/>
    <property type="evidence" value="ECO:0007669"/>
    <property type="project" value="UniProtKB-KW"/>
</dbReference>
<dbReference type="PRINTS" id="PR00469">
    <property type="entry name" value="PNDRDTASEII"/>
</dbReference>
<dbReference type="PANTHER" id="PTHR43498">
    <property type="entry name" value="FERREDOXIN:COB-COM HETERODISULFIDE REDUCTASE SUBUNIT A"/>
    <property type="match status" value="1"/>
</dbReference>
<evidence type="ECO:0000256" key="3">
    <source>
        <dbReference type="ARBA" id="ARBA00023002"/>
    </source>
</evidence>
<keyword evidence="8" id="KW-1185">Reference proteome</keyword>
<organism evidence="7 8">
    <name type="scientific">Roseimaritima multifibrata</name>
    <dbReference type="NCBI Taxonomy" id="1930274"/>
    <lineage>
        <taxon>Bacteria</taxon>
        <taxon>Pseudomonadati</taxon>
        <taxon>Planctomycetota</taxon>
        <taxon>Planctomycetia</taxon>
        <taxon>Pirellulales</taxon>
        <taxon>Pirellulaceae</taxon>
        <taxon>Roseimaritima</taxon>
    </lineage>
</organism>
<evidence type="ECO:0000256" key="1">
    <source>
        <dbReference type="ARBA" id="ARBA00022485"/>
    </source>
</evidence>
<reference evidence="7 8" key="1">
    <citation type="submission" date="2019-02" db="EMBL/GenBank/DDBJ databases">
        <title>Deep-cultivation of Planctomycetes and their phenomic and genomic characterization uncovers novel biology.</title>
        <authorList>
            <person name="Wiegand S."/>
            <person name="Jogler M."/>
            <person name="Boedeker C."/>
            <person name="Pinto D."/>
            <person name="Vollmers J."/>
            <person name="Rivas-Marin E."/>
            <person name="Kohn T."/>
            <person name="Peeters S.H."/>
            <person name="Heuer A."/>
            <person name="Rast P."/>
            <person name="Oberbeckmann S."/>
            <person name="Bunk B."/>
            <person name="Jeske O."/>
            <person name="Meyerdierks A."/>
            <person name="Storesund J.E."/>
            <person name="Kallscheuer N."/>
            <person name="Luecker S."/>
            <person name="Lage O.M."/>
            <person name="Pohl T."/>
            <person name="Merkel B.J."/>
            <person name="Hornburger P."/>
            <person name="Mueller R.-W."/>
            <person name="Bruemmer F."/>
            <person name="Labrenz M."/>
            <person name="Spormann A.M."/>
            <person name="Op den Camp H."/>
            <person name="Overmann J."/>
            <person name="Amann R."/>
            <person name="Jetten M.S.M."/>
            <person name="Mascher T."/>
            <person name="Medema M.H."/>
            <person name="Devos D.P."/>
            <person name="Kaster A.-K."/>
            <person name="Ovreas L."/>
            <person name="Rohde M."/>
            <person name="Galperin M.Y."/>
            <person name="Jogler C."/>
        </authorList>
    </citation>
    <scope>NUCLEOTIDE SEQUENCE [LARGE SCALE GENOMIC DNA]</scope>
    <source>
        <strain evidence="7 8">FF011L</strain>
    </source>
</reference>
<dbReference type="InterPro" id="IPR036188">
    <property type="entry name" value="FAD/NAD-bd_sf"/>
</dbReference>
<evidence type="ECO:0000256" key="5">
    <source>
        <dbReference type="ARBA" id="ARBA00023014"/>
    </source>
</evidence>
<dbReference type="KEGG" id="rml:FF011L_28680"/>
<proteinExistence type="predicted"/>
<keyword evidence="5" id="KW-0411">Iron-sulfur</keyword>
<keyword evidence="4" id="KW-0408">Iron</keyword>
<evidence type="ECO:0000256" key="6">
    <source>
        <dbReference type="SAM" id="SignalP"/>
    </source>
</evidence>
<dbReference type="Pfam" id="PF12831">
    <property type="entry name" value="FAD_oxidored"/>
    <property type="match status" value="1"/>
</dbReference>
<evidence type="ECO:0000256" key="4">
    <source>
        <dbReference type="ARBA" id="ARBA00023004"/>
    </source>
</evidence>
<keyword evidence="6" id="KW-0732">Signal</keyword>
<dbReference type="GO" id="GO:0046872">
    <property type="term" value="F:metal ion binding"/>
    <property type="evidence" value="ECO:0007669"/>
    <property type="project" value="UniProtKB-KW"/>
</dbReference>
<keyword evidence="1" id="KW-0004">4Fe-4S</keyword>
<dbReference type="SUPFAM" id="SSF51905">
    <property type="entry name" value="FAD/NAD(P)-binding domain"/>
    <property type="match status" value="1"/>
</dbReference>
<keyword evidence="2" id="KW-0479">Metal-binding</keyword>
<evidence type="ECO:0000256" key="2">
    <source>
        <dbReference type="ARBA" id="ARBA00022723"/>
    </source>
</evidence>
<feature type="signal peptide" evidence="6">
    <location>
        <begin position="1"/>
        <end position="30"/>
    </location>
</feature>
<dbReference type="RefSeq" id="WP_145352131.1">
    <property type="nucleotide sequence ID" value="NZ_CP036262.1"/>
</dbReference>
<sequence length="482" mass="51293" precursor="true">MFPSRRRFLQATTGGLVVSAALTSPDTSVAADAAANRIHNPVSGDVLRSAGQLSADQKSLVESQRSIPVSGQSDVLVCGGGPAGIGAALAAARAGASVQLIEVAGCLGGVWTAGLLTKILDAENKSGIMAELLQKFAERGSDVAKSTDGTVYDPEIAKWVLEELCIEAGVKIRLHTRLVGVVTDDKRKVVAVLTESKSGREAWLADRFVDCSGDGDLAAHAGCQFDLGVGADCECQPMSMLALLTGIDPEEVRPFIRETSRKAKPLLLQLMEENGISPTYRGPTLRHLHSNIFSLMTNHEYGVSAFDADAISEATIQARHEIHAIVNGLRKVGGPWSNLAVVATAEQIGVREGRRIRGRYQITADDLSKGLRHEQAVCRAKFAIDVHALNTEGNKEVDRDYKKGGMRPYDIPYPALIAADVDGLLLAGRCISGDFIAHSSYRVTGNSVPMGEAAGLAAAVSIQKKVMPHELDWNAIKPFAQA</sequence>
<evidence type="ECO:0000313" key="7">
    <source>
        <dbReference type="EMBL" id="QDS94090.1"/>
    </source>
</evidence>
<name>A0A517MGS6_9BACT</name>
<dbReference type="AlphaFoldDB" id="A0A517MGS6"/>
<dbReference type="GO" id="GO:0016491">
    <property type="term" value="F:oxidoreductase activity"/>
    <property type="evidence" value="ECO:0007669"/>
    <property type="project" value="UniProtKB-KW"/>
</dbReference>
<dbReference type="Proteomes" id="UP000320672">
    <property type="component" value="Chromosome"/>
</dbReference>
<dbReference type="InterPro" id="IPR006311">
    <property type="entry name" value="TAT_signal"/>
</dbReference>
<dbReference type="PANTHER" id="PTHR43498:SF1">
    <property type="entry name" value="COB--COM HETERODISULFIDE REDUCTASE IRON-SULFUR SUBUNIT A"/>
    <property type="match status" value="1"/>
</dbReference>